<dbReference type="Pfam" id="PF22680">
    <property type="entry name" value="Glyco_hydro_123_N_2"/>
    <property type="match status" value="1"/>
</dbReference>
<evidence type="ECO:0000313" key="4">
    <source>
        <dbReference type="Proteomes" id="UP000747074"/>
    </source>
</evidence>
<reference evidence="3" key="1">
    <citation type="journal article" date="2021" name="PeerJ">
        <title>Extensive microbial diversity within the chicken gut microbiome revealed by metagenomics and culture.</title>
        <authorList>
            <person name="Gilroy R."/>
            <person name="Ravi A."/>
            <person name="Getino M."/>
            <person name="Pursley I."/>
            <person name="Horton D.L."/>
            <person name="Alikhan N.F."/>
            <person name="Baker D."/>
            <person name="Gharbi K."/>
            <person name="Hall N."/>
            <person name="Watson M."/>
            <person name="Adriaenssens E.M."/>
            <person name="Foster-Nyarko E."/>
            <person name="Jarju S."/>
            <person name="Secka A."/>
            <person name="Antonio M."/>
            <person name="Oren A."/>
            <person name="Chaudhuri R.R."/>
            <person name="La Ragione R."/>
            <person name="Hildebrand F."/>
            <person name="Pallen M.J."/>
        </authorList>
    </citation>
    <scope>NUCLEOTIDE SEQUENCE</scope>
    <source>
        <strain evidence="3">CHK154-13316</strain>
    </source>
</reference>
<feature type="non-terminal residue" evidence="3">
    <location>
        <position position="185"/>
    </location>
</feature>
<feature type="chain" id="PRO_5038123454" description="Glycoside hydrolase 123 N-terminal domain-containing protein" evidence="1">
    <location>
        <begin position="22"/>
        <end position="185"/>
    </location>
</feature>
<name>A0A921I347_9BACE</name>
<comment type="caution">
    <text evidence="3">The sequence shown here is derived from an EMBL/GenBank/DDBJ whole genome shotgun (WGS) entry which is preliminary data.</text>
</comment>
<dbReference type="Proteomes" id="UP000747074">
    <property type="component" value="Unassembled WGS sequence"/>
</dbReference>
<feature type="domain" description="Glycoside hydrolase 123 N-terminal" evidence="2">
    <location>
        <begin position="33"/>
        <end position="175"/>
    </location>
</feature>
<dbReference type="EMBL" id="DYVL01000032">
    <property type="protein sequence ID" value="HJG10648.1"/>
    <property type="molecule type" value="Genomic_DNA"/>
</dbReference>
<reference evidence="3" key="2">
    <citation type="submission" date="2021-09" db="EMBL/GenBank/DDBJ databases">
        <authorList>
            <person name="Gilroy R."/>
        </authorList>
    </citation>
    <scope>NUCLEOTIDE SEQUENCE</scope>
    <source>
        <strain evidence="3">CHK154-13316</strain>
    </source>
</reference>
<dbReference type="InterPro" id="IPR053850">
    <property type="entry name" value="Glyco_hydro_123_N_2"/>
</dbReference>
<keyword evidence="1" id="KW-0732">Signal</keyword>
<evidence type="ECO:0000256" key="1">
    <source>
        <dbReference type="SAM" id="SignalP"/>
    </source>
</evidence>
<accession>A0A921I347</accession>
<evidence type="ECO:0000313" key="3">
    <source>
        <dbReference type="EMBL" id="HJG10648.1"/>
    </source>
</evidence>
<feature type="signal peptide" evidence="1">
    <location>
        <begin position="1"/>
        <end position="21"/>
    </location>
</feature>
<sequence length="185" mass="20544">MNKNFLASLSLLMLVVSSVGAQQRQTQDLILQWGSTDVRYPRNEVPAGQGNKQWETDAWKGERVNAQAVLWTRQPLKNVRIAVSDLKCGKNVIPASATTASFVGYVWTDELNKDRKSGCSDRPNKADWDSSLVADVLEVRKSLDIEAQCTQPLWVNIWVPQDIPSGVYKGALTVSGENFADVRLP</sequence>
<dbReference type="AlphaFoldDB" id="A0A921I347"/>
<proteinExistence type="predicted"/>
<organism evidence="3 4">
    <name type="scientific">Bacteroides xylanisolvens</name>
    <dbReference type="NCBI Taxonomy" id="371601"/>
    <lineage>
        <taxon>Bacteria</taxon>
        <taxon>Pseudomonadati</taxon>
        <taxon>Bacteroidota</taxon>
        <taxon>Bacteroidia</taxon>
        <taxon>Bacteroidales</taxon>
        <taxon>Bacteroidaceae</taxon>
        <taxon>Bacteroides</taxon>
    </lineage>
</organism>
<evidence type="ECO:0000259" key="2">
    <source>
        <dbReference type="Pfam" id="PF22680"/>
    </source>
</evidence>
<gene>
    <name evidence="3" type="ORF">K8V07_01820</name>
</gene>
<protein>
    <recommendedName>
        <fullName evidence="2">Glycoside hydrolase 123 N-terminal domain-containing protein</fullName>
    </recommendedName>
</protein>